<keyword evidence="9" id="KW-1133">Transmembrane helix</keyword>
<dbReference type="GO" id="GO:0004721">
    <property type="term" value="F:phosphoprotein phosphatase activity"/>
    <property type="evidence" value="ECO:0007669"/>
    <property type="project" value="TreeGrafter"/>
</dbReference>
<comment type="subcellular location">
    <subcellularLocation>
        <location evidence="2">Membrane</location>
    </subcellularLocation>
</comment>
<dbReference type="FunFam" id="3.30.565.10:FF:000006">
    <property type="entry name" value="Sensor histidine kinase WalK"/>
    <property type="match status" value="1"/>
</dbReference>
<name>F7NLT5_9FIRM</name>
<dbReference type="OrthoDB" id="9786919at2"/>
<dbReference type="Gene3D" id="3.30.565.10">
    <property type="entry name" value="Histidine kinase-like ATPase, C-terminal domain"/>
    <property type="match status" value="1"/>
</dbReference>
<reference evidence="11 12" key="1">
    <citation type="journal article" date="2011" name="EMBO J.">
        <title>Structural diversity of bacterial flagellar motors.</title>
        <authorList>
            <person name="Chen S."/>
            <person name="Beeby M."/>
            <person name="Murphy G.E."/>
            <person name="Leadbetter J.R."/>
            <person name="Hendrixson D.R."/>
            <person name="Briegel A."/>
            <person name="Li Z."/>
            <person name="Shi J."/>
            <person name="Tocheva E.I."/>
            <person name="Muller A."/>
            <person name="Dobro M.J."/>
            <person name="Jensen G.J."/>
        </authorList>
    </citation>
    <scope>NUCLEOTIDE SEQUENCE [LARGE SCALE GENOMIC DNA]</scope>
    <source>
        <strain evidence="11 12">DSM 6540</strain>
    </source>
</reference>
<dbReference type="InterPro" id="IPR036890">
    <property type="entry name" value="HATPase_C_sf"/>
</dbReference>
<dbReference type="InterPro" id="IPR003594">
    <property type="entry name" value="HATPase_dom"/>
</dbReference>
<evidence type="ECO:0000256" key="5">
    <source>
        <dbReference type="ARBA" id="ARBA00022679"/>
    </source>
</evidence>
<dbReference type="InterPro" id="IPR004358">
    <property type="entry name" value="Sig_transdc_His_kin-like_C"/>
</dbReference>
<dbReference type="PRINTS" id="PR00344">
    <property type="entry name" value="BCTRLSENSOR"/>
</dbReference>
<dbReference type="InterPro" id="IPR036097">
    <property type="entry name" value="HisK_dim/P_sf"/>
</dbReference>
<dbReference type="Proteomes" id="UP000003240">
    <property type="component" value="Unassembled WGS sequence"/>
</dbReference>
<keyword evidence="4" id="KW-0597">Phosphoprotein</keyword>
<dbReference type="InterPro" id="IPR005467">
    <property type="entry name" value="His_kinase_dom"/>
</dbReference>
<dbReference type="CDD" id="cd00082">
    <property type="entry name" value="HisKA"/>
    <property type="match status" value="1"/>
</dbReference>
<proteinExistence type="predicted"/>
<evidence type="ECO:0000313" key="12">
    <source>
        <dbReference type="Proteomes" id="UP000003240"/>
    </source>
</evidence>
<dbReference type="Pfam" id="PF00512">
    <property type="entry name" value="HisKA"/>
    <property type="match status" value="1"/>
</dbReference>
<evidence type="ECO:0000256" key="3">
    <source>
        <dbReference type="ARBA" id="ARBA00012438"/>
    </source>
</evidence>
<gene>
    <name evidence="11" type="ORF">ALO_15297</name>
</gene>
<evidence type="ECO:0000256" key="1">
    <source>
        <dbReference type="ARBA" id="ARBA00000085"/>
    </source>
</evidence>
<keyword evidence="7" id="KW-0902">Two-component regulatory system</keyword>
<dbReference type="STRING" id="1009370.ALO_15297"/>
<dbReference type="SUPFAM" id="SSF47384">
    <property type="entry name" value="Homodimeric domain of signal transducing histidine kinase"/>
    <property type="match status" value="1"/>
</dbReference>
<evidence type="ECO:0000256" key="9">
    <source>
        <dbReference type="SAM" id="Phobius"/>
    </source>
</evidence>
<keyword evidence="12" id="KW-1185">Reference proteome</keyword>
<feature type="transmembrane region" description="Helical" evidence="9">
    <location>
        <begin position="190"/>
        <end position="213"/>
    </location>
</feature>
<keyword evidence="9" id="KW-0812">Transmembrane</keyword>
<dbReference type="GO" id="GO:0016036">
    <property type="term" value="P:cellular response to phosphate starvation"/>
    <property type="evidence" value="ECO:0007669"/>
    <property type="project" value="TreeGrafter"/>
</dbReference>
<sequence length="454" mass="50371">MIGIFRRRWNLFGKVLWRLTALNTGVLLLVFIVYNVLLYMVISNQLYANVDNGMRSLVTSVSQEIRRRAEAVGYRTEAVTHEKTFRFMLPPLPPPHDPRILLLFFNAEGDLAAPYPNVSLNAAEVAKLAAEAISGSPQSQIYEGHYYRCFKMSYDGELLPFIAVGQRLVQIKDIIAVANVEPELRLLHTFLLVSTAGTMLVFLIIVAAGYFLAEKALIPINASWEKQEQFVADASHEMRTPLAVIKSQAELLLHSPDRTIEEESARIASVIKETTRLGNLVAKLLLLARSDSNQIEIEYQPIQLQELVATVVTQFQPIAGLKNIALSLPAGDWVEIMGDREKIAQLLVILLDNAVKYTPEGGSVTVRVNKRHNAAEMIVQDTGMGISAGDLPCIFDRFYRADKSRSGKERGNGLGLAIAKWIVEKHAGSISAESSLGTGTTMVVTLPRKRNFFP</sequence>
<dbReference type="Gene3D" id="1.10.287.130">
    <property type="match status" value="1"/>
</dbReference>
<dbReference type="Pfam" id="PF02518">
    <property type="entry name" value="HATPase_c"/>
    <property type="match status" value="1"/>
</dbReference>
<dbReference type="PANTHER" id="PTHR45453">
    <property type="entry name" value="PHOSPHATE REGULON SENSOR PROTEIN PHOR"/>
    <property type="match status" value="1"/>
</dbReference>
<protein>
    <recommendedName>
        <fullName evidence="3">histidine kinase</fullName>
        <ecNumber evidence="3">2.7.13.3</ecNumber>
    </recommendedName>
</protein>
<evidence type="ECO:0000256" key="8">
    <source>
        <dbReference type="ARBA" id="ARBA00023136"/>
    </source>
</evidence>
<feature type="transmembrane region" description="Helical" evidence="9">
    <location>
        <begin position="21"/>
        <end position="42"/>
    </location>
</feature>
<dbReference type="InterPro" id="IPR003661">
    <property type="entry name" value="HisK_dim/P_dom"/>
</dbReference>
<dbReference type="PROSITE" id="PS50109">
    <property type="entry name" value="HIS_KIN"/>
    <property type="match status" value="1"/>
</dbReference>
<dbReference type="RefSeq" id="WP_004097137.1">
    <property type="nucleotide sequence ID" value="NZ_AFGF01000144.1"/>
</dbReference>
<dbReference type="EMBL" id="AFGF01000144">
    <property type="protein sequence ID" value="EGO63026.1"/>
    <property type="molecule type" value="Genomic_DNA"/>
</dbReference>
<evidence type="ECO:0000259" key="10">
    <source>
        <dbReference type="PROSITE" id="PS50109"/>
    </source>
</evidence>
<keyword evidence="6 11" id="KW-0418">Kinase</keyword>
<dbReference type="PANTHER" id="PTHR45453:SF1">
    <property type="entry name" value="PHOSPHATE REGULON SENSOR PROTEIN PHOR"/>
    <property type="match status" value="1"/>
</dbReference>
<keyword evidence="5" id="KW-0808">Transferase</keyword>
<dbReference type="SUPFAM" id="SSF55874">
    <property type="entry name" value="ATPase domain of HSP90 chaperone/DNA topoisomerase II/histidine kinase"/>
    <property type="match status" value="1"/>
</dbReference>
<dbReference type="GO" id="GO:0005886">
    <property type="term" value="C:plasma membrane"/>
    <property type="evidence" value="ECO:0007669"/>
    <property type="project" value="TreeGrafter"/>
</dbReference>
<evidence type="ECO:0000256" key="2">
    <source>
        <dbReference type="ARBA" id="ARBA00004370"/>
    </source>
</evidence>
<dbReference type="FunFam" id="1.10.287.130:FF:000001">
    <property type="entry name" value="Two-component sensor histidine kinase"/>
    <property type="match status" value="1"/>
</dbReference>
<dbReference type="AlphaFoldDB" id="F7NLT5"/>
<comment type="caution">
    <text evidence="11">The sequence shown here is derived from an EMBL/GenBank/DDBJ whole genome shotgun (WGS) entry which is preliminary data.</text>
</comment>
<comment type="catalytic activity">
    <reaction evidence="1">
        <text>ATP + protein L-histidine = ADP + protein N-phospho-L-histidine.</text>
        <dbReference type="EC" id="2.7.13.3"/>
    </reaction>
</comment>
<dbReference type="SMART" id="SM00388">
    <property type="entry name" value="HisKA"/>
    <property type="match status" value="1"/>
</dbReference>
<accession>F7NLT5</accession>
<evidence type="ECO:0000256" key="4">
    <source>
        <dbReference type="ARBA" id="ARBA00022553"/>
    </source>
</evidence>
<feature type="domain" description="Histidine kinase" evidence="10">
    <location>
        <begin position="233"/>
        <end position="450"/>
    </location>
</feature>
<evidence type="ECO:0000256" key="6">
    <source>
        <dbReference type="ARBA" id="ARBA00022777"/>
    </source>
</evidence>
<evidence type="ECO:0000313" key="11">
    <source>
        <dbReference type="EMBL" id="EGO63026.1"/>
    </source>
</evidence>
<keyword evidence="8 9" id="KW-0472">Membrane</keyword>
<evidence type="ECO:0000256" key="7">
    <source>
        <dbReference type="ARBA" id="ARBA00023012"/>
    </source>
</evidence>
<dbReference type="eggNOG" id="COG2205">
    <property type="taxonomic scope" value="Bacteria"/>
</dbReference>
<dbReference type="EC" id="2.7.13.3" evidence="3"/>
<dbReference type="SMART" id="SM00387">
    <property type="entry name" value="HATPase_c"/>
    <property type="match status" value="1"/>
</dbReference>
<organism evidence="11 12">
    <name type="scientific">Acetonema longum DSM 6540</name>
    <dbReference type="NCBI Taxonomy" id="1009370"/>
    <lineage>
        <taxon>Bacteria</taxon>
        <taxon>Bacillati</taxon>
        <taxon>Bacillota</taxon>
        <taxon>Negativicutes</taxon>
        <taxon>Acetonemataceae</taxon>
        <taxon>Acetonema</taxon>
    </lineage>
</organism>
<dbReference type="GO" id="GO:0000155">
    <property type="term" value="F:phosphorelay sensor kinase activity"/>
    <property type="evidence" value="ECO:0007669"/>
    <property type="project" value="InterPro"/>
</dbReference>
<dbReference type="InterPro" id="IPR050351">
    <property type="entry name" value="BphY/WalK/GraS-like"/>
</dbReference>